<dbReference type="Gene3D" id="1.10.10.10">
    <property type="entry name" value="Winged helix-like DNA-binding domain superfamily/Winged helix DNA-binding domain"/>
    <property type="match status" value="1"/>
</dbReference>
<protein>
    <recommendedName>
        <fullName evidence="2">Selenocysteine-specific elongation factor</fullName>
    </recommendedName>
    <alternativeName>
        <fullName evidence="8">SelB translation factor</fullName>
    </alternativeName>
</protein>
<evidence type="ECO:0000256" key="2">
    <source>
        <dbReference type="ARBA" id="ARBA00015953"/>
    </source>
</evidence>
<dbReference type="Gene3D" id="2.40.30.10">
    <property type="entry name" value="Translation factors"/>
    <property type="match status" value="1"/>
</dbReference>
<dbReference type="InterPro" id="IPR009000">
    <property type="entry name" value="Transl_B-barrel_sf"/>
</dbReference>
<dbReference type="STRING" id="36844.SAMN04488501_111137"/>
<dbReference type="InterPro" id="IPR015190">
    <property type="entry name" value="Elong_fac_SelB-wing-hlx_typ-2"/>
</dbReference>
<dbReference type="GO" id="GO:0003723">
    <property type="term" value="F:RNA binding"/>
    <property type="evidence" value="ECO:0007669"/>
    <property type="project" value="InterPro"/>
</dbReference>
<dbReference type="Pfam" id="PF00009">
    <property type="entry name" value="GTP_EFTU"/>
    <property type="match status" value="1"/>
</dbReference>
<keyword evidence="3" id="KW-0963">Cytoplasm</keyword>
<dbReference type="GO" id="GO:0005737">
    <property type="term" value="C:cytoplasm"/>
    <property type="evidence" value="ECO:0007669"/>
    <property type="project" value="UniProtKB-SubCell"/>
</dbReference>
<keyword evidence="11" id="KW-1185">Reference proteome</keyword>
<keyword evidence="6" id="KW-0342">GTP-binding</keyword>
<dbReference type="PATRIC" id="fig|1121318.3.peg.1351"/>
<organism evidence="10 11">
    <name type="scientific">Clostridium homopropionicum DSM 5847</name>
    <dbReference type="NCBI Taxonomy" id="1121318"/>
    <lineage>
        <taxon>Bacteria</taxon>
        <taxon>Bacillati</taxon>
        <taxon>Bacillota</taxon>
        <taxon>Clostridia</taxon>
        <taxon>Eubacteriales</taxon>
        <taxon>Clostridiaceae</taxon>
        <taxon>Clostridium</taxon>
    </lineage>
</organism>
<dbReference type="Gene3D" id="1.10.10.2770">
    <property type="match status" value="1"/>
</dbReference>
<dbReference type="InterPro" id="IPR000795">
    <property type="entry name" value="T_Tr_GTP-bd_dom"/>
</dbReference>
<comment type="subcellular location">
    <subcellularLocation>
        <location evidence="1">Cytoplasm</location>
    </subcellularLocation>
</comment>
<dbReference type="SUPFAM" id="SSF46785">
    <property type="entry name" value="Winged helix' DNA-binding domain"/>
    <property type="match status" value="1"/>
</dbReference>
<evidence type="ECO:0000256" key="4">
    <source>
        <dbReference type="ARBA" id="ARBA00022741"/>
    </source>
</evidence>
<dbReference type="Pfam" id="PF25461">
    <property type="entry name" value="Beta-barrel_SelB"/>
    <property type="match status" value="1"/>
</dbReference>
<dbReference type="GO" id="GO:0003924">
    <property type="term" value="F:GTPase activity"/>
    <property type="evidence" value="ECO:0007669"/>
    <property type="project" value="InterPro"/>
</dbReference>
<keyword evidence="4" id="KW-0547">Nucleotide-binding</keyword>
<dbReference type="EMBL" id="LHUR01000018">
    <property type="protein sequence ID" value="KOA20142.1"/>
    <property type="molecule type" value="Genomic_DNA"/>
</dbReference>
<dbReference type="InterPro" id="IPR050055">
    <property type="entry name" value="EF-Tu_GTPase"/>
</dbReference>
<accession>A0A0L6ZB06</accession>
<keyword evidence="10" id="KW-0251">Elongation factor</keyword>
<comment type="caution">
    <text evidence="10">The sequence shown here is derived from an EMBL/GenBank/DDBJ whole genome shotgun (WGS) entry which is preliminary data.</text>
</comment>
<reference evidence="11" key="1">
    <citation type="submission" date="2015-08" db="EMBL/GenBank/DDBJ databases">
        <title>Genome sequence of the strict anaerobe Clostridium homopropionicum LuHBu1 (DSM 5847T).</title>
        <authorList>
            <person name="Poehlein A."/>
            <person name="Beck M."/>
            <person name="Schiel-Bengelsdorf B."/>
            <person name="Bengelsdorf F.R."/>
            <person name="Daniel R."/>
            <person name="Duerre P."/>
        </authorList>
    </citation>
    <scope>NUCLEOTIDE SEQUENCE [LARGE SCALE GENOMIC DNA]</scope>
    <source>
        <strain evidence="11">DSM 5847</strain>
    </source>
</reference>
<dbReference type="PROSITE" id="PS51722">
    <property type="entry name" value="G_TR_2"/>
    <property type="match status" value="1"/>
</dbReference>
<dbReference type="AlphaFoldDB" id="A0A0L6ZB06"/>
<dbReference type="InterPro" id="IPR036388">
    <property type="entry name" value="WH-like_DNA-bd_sf"/>
</dbReference>
<dbReference type="InterPro" id="IPR009001">
    <property type="entry name" value="Transl_elong_EF1A/Init_IF2_C"/>
</dbReference>
<evidence type="ECO:0000256" key="5">
    <source>
        <dbReference type="ARBA" id="ARBA00022917"/>
    </source>
</evidence>
<dbReference type="CDD" id="cd15491">
    <property type="entry name" value="selB_III"/>
    <property type="match status" value="1"/>
</dbReference>
<sequence length="639" mass="72163">MKNVVMGTAGHIDHGKTALVKKLTGVDTDRLEEEKRRGMTIELGFAPLTLPSGKVISVIDVPGHEKFVKTMVAGVTGIDFVMLVIAADEGIMPQTKEHMEILSLLKIKNGVIALTKTDLVENKWLQMVKTDIKESIRGTWLKNYPIIPVSSITGEGIGELLSYLEKLAKDAEQYNAEELFRLHVDRVFTIAGHGTVITGTLMGGRVAKGDIIEILPEGINGKVRGLQVHNKNVEFATVGDRCAINITGVSKSEIERGNVIARPGDIKPSKLVDAVIFTTKDMEKLVHNQRVHVHIGTKEVLARLRILGANEIKNGAKGYIQLRFEESVVALRGDKFIIRSYSPAITIGGGEVIFHSTLNRQRFSEKNIEDLTIGELGNSEELIEYVLKSSKKLYSIQDLWQETLLSKSEIQKILAKLVETGKVIKLVEVNKYLSIDLYEQFIIEINQEFENLFKRNNFKFQIDKEEIKSKLFKQLDMKEFMNLLNSFIENNKFKLHNNQIVQMNGNIINRILQLKETKLVKEAIEKDGFNIRSLSVIKKSINVGKYKIEDILKFLIEIGEIVDLGSEMYIHKNSLKDAVNKIRYIFQGQDSASLVNIRDYLGVSRKVTLAVLEYLDNIGVTIREEDVRKPGIHFMDYYI</sequence>
<comment type="function">
    <text evidence="7">Translation factor necessary for the incorporation of selenocysteine into proteins. It probably replaces EF-Tu for the insertion of selenocysteine directed by the UGA codon. SelB binds GTP and GDP.</text>
</comment>
<evidence type="ECO:0000256" key="1">
    <source>
        <dbReference type="ARBA" id="ARBA00004496"/>
    </source>
</evidence>
<dbReference type="NCBIfam" id="TIGR00475">
    <property type="entry name" value="selB"/>
    <property type="match status" value="1"/>
</dbReference>
<evidence type="ECO:0000256" key="8">
    <source>
        <dbReference type="ARBA" id="ARBA00031615"/>
    </source>
</evidence>
<dbReference type="SUPFAM" id="SSF50465">
    <property type="entry name" value="EF-Tu/eEF-1alpha/eIF2-gamma C-terminal domain"/>
    <property type="match status" value="1"/>
</dbReference>
<evidence type="ECO:0000256" key="6">
    <source>
        <dbReference type="ARBA" id="ARBA00023134"/>
    </source>
</evidence>
<dbReference type="Proteomes" id="UP000037043">
    <property type="component" value="Unassembled WGS sequence"/>
</dbReference>
<dbReference type="InterPro" id="IPR027417">
    <property type="entry name" value="P-loop_NTPase"/>
</dbReference>
<gene>
    <name evidence="10" type="primary">selB</name>
    <name evidence="10" type="ORF">CLHOM_13380</name>
</gene>
<evidence type="ECO:0000256" key="7">
    <source>
        <dbReference type="ARBA" id="ARBA00025526"/>
    </source>
</evidence>
<proteinExistence type="predicted"/>
<dbReference type="InterPro" id="IPR057335">
    <property type="entry name" value="Beta-barrel_SelB"/>
</dbReference>
<dbReference type="GO" id="GO:0005525">
    <property type="term" value="F:GTP binding"/>
    <property type="evidence" value="ECO:0007669"/>
    <property type="project" value="UniProtKB-KW"/>
</dbReference>
<dbReference type="Gene3D" id="3.40.50.300">
    <property type="entry name" value="P-loop containing nucleotide triphosphate hydrolases"/>
    <property type="match status" value="1"/>
</dbReference>
<feature type="domain" description="Tr-type G" evidence="9">
    <location>
        <begin position="1"/>
        <end position="172"/>
    </location>
</feature>
<dbReference type="InterPro" id="IPR004535">
    <property type="entry name" value="Transl_elong_SelB"/>
</dbReference>
<dbReference type="InterPro" id="IPR004161">
    <property type="entry name" value="EFTu-like_2"/>
</dbReference>
<dbReference type="PANTHER" id="PTHR43721:SF22">
    <property type="entry name" value="ELONGATION FACTOR TU, MITOCHONDRIAL"/>
    <property type="match status" value="1"/>
</dbReference>
<dbReference type="CDD" id="cd03696">
    <property type="entry name" value="SelB_II"/>
    <property type="match status" value="1"/>
</dbReference>
<evidence type="ECO:0000256" key="3">
    <source>
        <dbReference type="ARBA" id="ARBA00022490"/>
    </source>
</evidence>
<evidence type="ECO:0000313" key="10">
    <source>
        <dbReference type="EMBL" id="KOA20142.1"/>
    </source>
</evidence>
<keyword evidence="5" id="KW-0648">Protein biosynthesis</keyword>
<dbReference type="SUPFAM" id="SSF52540">
    <property type="entry name" value="P-loop containing nucleoside triphosphate hydrolases"/>
    <property type="match status" value="1"/>
</dbReference>
<dbReference type="InterPro" id="IPR015191">
    <property type="entry name" value="SelB_WHD4"/>
</dbReference>
<dbReference type="InterPro" id="IPR036390">
    <property type="entry name" value="WH_DNA-bd_sf"/>
</dbReference>
<name>A0A0L6ZB06_9CLOT</name>
<dbReference type="GO" id="GO:0003746">
    <property type="term" value="F:translation elongation factor activity"/>
    <property type="evidence" value="ECO:0007669"/>
    <property type="project" value="UniProtKB-KW"/>
</dbReference>
<dbReference type="CDD" id="cd04171">
    <property type="entry name" value="SelB"/>
    <property type="match status" value="1"/>
</dbReference>
<dbReference type="Pfam" id="PF09107">
    <property type="entry name" value="WHD_3rd_SelB"/>
    <property type="match status" value="1"/>
</dbReference>
<evidence type="ECO:0000259" key="9">
    <source>
        <dbReference type="PROSITE" id="PS51722"/>
    </source>
</evidence>
<dbReference type="PANTHER" id="PTHR43721">
    <property type="entry name" value="ELONGATION FACTOR TU-RELATED"/>
    <property type="match status" value="1"/>
</dbReference>
<dbReference type="SUPFAM" id="SSF50447">
    <property type="entry name" value="Translation proteins"/>
    <property type="match status" value="1"/>
</dbReference>
<dbReference type="GO" id="GO:0001514">
    <property type="term" value="P:selenocysteine incorporation"/>
    <property type="evidence" value="ECO:0007669"/>
    <property type="project" value="InterPro"/>
</dbReference>
<dbReference type="Pfam" id="PF03144">
    <property type="entry name" value="GTP_EFTU_D2"/>
    <property type="match status" value="1"/>
</dbReference>
<dbReference type="Pfam" id="PF09106">
    <property type="entry name" value="WHD_2nd_SelB"/>
    <property type="match status" value="1"/>
</dbReference>
<evidence type="ECO:0000313" key="11">
    <source>
        <dbReference type="Proteomes" id="UP000037043"/>
    </source>
</evidence>
<dbReference type="RefSeq" id="WP_052220914.1">
    <property type="nucleotide sequence ID" value="NZ_LHUR01000018.1"/>
</dbReference>